<reference evidence="4" key="1">
    <citation type="submission" date="2016-06" db="UniProtKB">
        <authorList>
            <consortium name="WormBaseParasite"/>
        </authorList>
    </citation>
    <scope>IDENTIFICATION</scope>
</reference>
<feature type="region of interest" description="Disordered" evidence="1">
    <location>
        <begin position="1"/>
        <end position="23"/>
    </location>
</feature>
<accession>A0A183F158</accession>
<dbReference type="WBParaSite" id="GPUH_0002697901-mRNA-1">
    <property type="protein sequence ID" value="GPUH_0002697901-mRNA-1"/>
    <property type="gene ID" value="GPUH_0002697901"/>
</dbReference>
<protein>
    <submittedName>
        <fullName evidence="2 4">Uncharacterized protein</fullName>
    </submittedName>
</protein>
<evidence type="ECO:0000256" key="1">
    <source>
        <dbReference type="SAM" id="MobiDB-lite"/>
    </source>
</evidence>
<evidence type="ECO:0000313" key="3">
    <source>
        <dbReference type="Proteomes" id="UP000271098"/>
    </source>
</evidence>
<evidence type="ECO:0000313" key="2">
    <source>
        <dbReference type="EMBL" id="VDN49718.1"/>
    </source>
</evidence>
<dbReference type="Proteomes" id="UP000271098">
    <property type="component" value="Unassembled WGS sequence"/>
</dbReference>
<dbReference type="AlphaFoldDB" id="A0A183F158"/>
<gene>
    <name evidence="2" type="ORF">GPUH_LOCUS26950</name>
</gene>
<sequence>MDSTMNLHNEFNNNNQQAQASSSSRYTFDQRIAIWQSASHNDEITLLCASNERNWDKRKLRLFRFHQITQEAQRSSNSFKQAKWSIRRPSPLLKFFTTKNPCNSSGTIQVTLKKEKKNI</sequence>
<feature type="compositionally biased region" description="Low complexity" evidence="1">
    <location>
        <begin position="12"/>
        <end position="23"/>
    </location>
</feature>
<proteinExistence type="predicted"/>
<keyword evidence="3" id="KW-1185">Reference proteome</keyword>
<organism evidence="4">
    <name type="scientific">Gongylonema pulchrum</name>
    <dbReference type="NCBI Taxonomy" id="637853"/>
    <lineage>
        <taxon>Eukaryota</taxon>
        <taxon>Metazoa</taxon>
        <taxon>Ecdysozoa</taxon>
        <taxon>Nematoda</taxon>
        <taxon>Chromadorea</taxon>
        <taxon>Rhabditida</taxon>
        <taxon>Spirurina</taxon>
        <taxon>Spiruromorpha</taxon>
        <taxon>Spiruroidea</taxon>
        <taxon>Gongylonematidae</taxon>
        <taxon>Gongylonema</taxon>
    </lineage>
</organism>
<dbReference type="EMBL" id="UYRT01116014">
    <property type="protein sequence ID" value="VDN49718.1"/>
    <property type="molecule type" value="Genomic_DNA"/>
</dbReference>
<feature type="compositionally biased region" description="Polar residues" evidence="1">
    <location>
        <begin position="1"/>
        <end position="11"/>
    </location>
</feature>
<name>A0A183F158_9BILA</name>
<reference evidence="2 3" key="2">
    <citation type="submission" date="2018-11" db="EMBL/GenBank/DDBJ databases">
        <authorList>
            <consortium name="Pathogen Informatics"/>
        </authorList>
    </citation>
    <scope>NUCLEOTIDE SEQUENCE [LARGE SCALE GENOMIC DNA]</scope>
</reference>
<evidence type="ECO:0000313" key="4">
    <source>
        <dbReference type="WBParaSite" id="GPUH_0002697901-mRNA-1"/>
    </source>
</evidence>